<dbReference type="EMBL" id="VYWW01000010">
    <property type="protein sequence ID" value="KAA9323239.1"/>
    <property type="molecule type" value="Genomic_DNA"/>
</dbReference>
<reference evidence="12 14" key="1">
    <citation type="submission" date="2019-09" db="EMBL/GenBank/DDBJ databases">
        <title>Draft genome sequence assemblies of isolates from the urinary tract.</title>
        <authorList>
            <person name="Mores C.R."/>
            <person name="Putonti C."/>
            <person name="Wolfe A.J."/>
        </authorList>
    </citation>
    <scope>NUCLEOTIDE SEQUENCE [LARGE SCALE GENOMIC DNA]</scope>
    <source>
        <strain evidence="12 14">UMB246</strain>
    </source>
</reference>
<evidence type="ECO:0000256" key="2">
    <source>
        <dbReference type="ARBA" id="ARBA00006742"/>
    </source>
</evidence>
<evidence type="ECO:0000313" key="15">
    <source>
        <dbReference type="Proteomes" id="UP001385848"/>
    </source>
</evidence>
<keyword evidence="5 11" id="KW-0812">Transmembrane</keyword>
<dbReference type="Proteomes" id="UP000327236">
    <property type="component" value="Unassembled WGS sequence"/>
</dbReference>
<dbReference type="Pfam" id="PF02699">
    <property type="entry name" value="YajC"/>
    <property type="match status" value="1"/>
</dbReference>
<evidence type="ECO:0000256" key="8">
    <source>
        <dbReference type="ARBA" id="ARBA00023010"/>
    </source>
</evidence>
<proteinExistence type="inferred from homology"/>
<evidence type="ECO:0000256" key="5">
    <source>
        <dbReference type="ARBA" id="ARBA00022692"/>
    </source>
</evidence>
<dbReference type="Proteomes" id="UP001385848">
    <property type="component" value="Unassembled WGS sequence"/>
</dbReference>
<keyword evidence="6" id="KW-0653">Protein transport</keyword>
<evidence type="ECO:0000256" key="4">
    <source>
        <dbReference type="ARBA" id="ARBA00022475"/>
    </source>
</evidence>
<comment type="caution">
    <text evidence="12">The sequence shown here is derived from an EMBL/GenBank/DDBJ whole genome shotgun (WGS) entry which is preliminary data.</text>
</comment>
<dbReference type="GO" id="GO:0005886">
    <property type="term" value="C:plasma membrane"/>
    <property type="evidence" value="ECO:0007669"/>
    <property type="project" value="UniProtKB-SubCell"/>
</dbReference>
<dbReference type="AlphaFoldDB" id="A0A5N1ID93"/>
<comment type="similarity">
    <text evidence="2">Belongs to the YajC family.</text>
</comment>
<dbReference type="InterPro" id="IPR003849">
    <property type="entry name" value="Preprotein_translocase_YajC"/>
</dbReference>
<dbReference type="NCBIfam" id="TIGR00739">
    <property type="entry name" value="yajC"/>
    <property type="match status" value="1"/>
</dbReference>
<dbReference type="SMART" id="SM01323">
    <property type="entry name" value="YajC"/>
    <property type="match status" value="1"/>
</dbReference>
<evidence type="ECO:0000256" key="10">
    <source>
        <dbReference type="SAM" id="MobiDB-lite"/>
    </source>
</evidence>
<evidence type="ECO:0000256" key="1">
    <source>
        <dbReference type="ARBA" id="ARBA00004162"/>
    </source>
</evidence>
<evidence type="ECO:0000313" key="14">
    <source>
        <dbReference type="Proteomes" id="UP000327236"/>
    </source>
</evidence>
<name>A0A5N1ID93_LACJE</name>
<feature type="region of interest" description="Disordered" evidence="10">
    <location>
        <begin position="98"/>
        <end position="124"/>
    </location>
</feature>
<keyword evidence="15" id="KW-1185">Reference proteome</keyword>
<dbReference type="EMBL" id="JBBVUL010000006">
    <property type="protein sequence ID" value="MEL0565091.1"/>
    <property type="molecule type" value="Genomic_DNA"/>
</dbReference>
<dbReference type="OrthoDB" id="9800132at2"/>
<keyword evidence="4" id="KW-1003">Cell membrane</keyword>
<dbReference type="RefSeq" id="WP_006585692.1">
    <property type="nucleotide sequence ID" value="NZ_CATOUV010000001.1"/>
</dbReference>
<feature type="transmembrane region" description="Helical" evidence="11">
    <location>
        <begin position="12"/>
        <end position="32"/>
    </location>
</feature>
<evidence type="ECO:0000313" key="12">
    <source>
        <dbReference type="EMBL" id="KAA9323239.1"/>
    </source>
</evidence>
<feature type="compositionally biased region" description="Basic and acidic residues" evidence="10">
    <location>
        <begin position="109"/>
        <end position="124"/>
    </location>
</feature>
<keyword evidence="9 11" id="KW-0472">Membrane</keyword>
<keyword evidence="3" id="KW-0813">Transport</keyword>
<evidence type="ECO:0000256" key="9">
    <source>
        <dbReference type="ARBA" id="ARBA00023136"/>
    </source>
</evidence>
<gene>
    <name evidence="12" type="primary">yajC</name>
    <name evidence="13" type="ORF">AAC431_04020</name>
    <name evidence="12" type="ORF">F6H94_03315</name>
</gene>
<evidence type="ECO:0000256" key="6">
    <source>
        <dbReference type="ARBA" id="ARBA00022927"/>
    </source>
</evidence>
<dbReference type="GO" id="GO:0015031">
    <property type="term" value="P:protein transport"/>
    <property type="evidence" value="ECO:0007669"/>
    <property type="project" value="UniProtKB-KW"/>
</dbReference>
<dbReference type="GeneID" id="31743470"/>
<dbReference type="PANTHER" id="PTHR33909:SF1">
    <property type="entry name" value="SEC TRANSLOCON ACCESSORY COMPLEX SUBUNIT YAJC"/>
    <property type="match status" value="1"/>
</dbReference>
<sequence length="124" mass="13725">MNISFMAAAAGFGSYSTIIMMIVLVGFTYFFMIKPQKKRQQQAMDMLSKLKKGDKVILVSGLHAKIDSVNDKDKTVVVDADGIFLTFSKMAVRQVVESAPKQEVNPAETEEKAASEEEQANEDK</sequence>
<dbReference type="PRINTS" id="PR01853">
    <property type="entry name" value="YAJCTRNLCASE"/>
</dbReference>
<dbReference type="KEGG" id="lje:BUE77_07040"/>
<evidence type="ECO:0000256" key="3">
    <source>
        <dbReference type="ARBA" id="ARBA00022448"/>
    </source>
</evidence>
<organism evidence="12 14">
    <name type="scientific">Lactobacillus jensenii</name>
    <dbReference type="NCBI Taxonomy" id="109790"/>
    <lineage>
        <taxon>Bacteria</taxon>
        <taxon>Bacillati</taxon>
        <taxon>Bacillota</taxon>
        <taxon>Bacilli</taxon>
        <taxon>Lactobacillales</taxon>
        <taxon>Lactobacillaceae</taxon>
        <taxon>Lactobacillus</taxon>
    </lineage>
</organism>
<evidence type="ECO:0000313" key="13">
    <source>
        <dbReference type="EMBL" id="MEL0565091.1"/>
    </source>
</evidence>
<comment type="subcellular location">
    <subcellularLocation>
        <location evidence="1">Cell membrane</location>
        <topology evidence="1">Single-pass membrane protein</topology>
    </subcellularLocation>
</comment>
<keyword evidence="7 11" id="KW-1133">Transmembrane helix</keyword>
<reference evidence="13 15" key="2">
    <citation type="submission" date="2024-04" db="EMBL/GenBank/DDBJ databases">
        <title>Three lactobacilli isolated from voided urine samples from females with type 2 diabetes.</title>
        <authorList>
            <person name="Kula A."/>
            <person name="Stegman N."/>
            <person name="Putonti C."/>
        </authorList>
    </citation>
    <scope>NUCLEOTIDE SEQUENCE [LARGE SCALE GENOMIC DNA]</scope>
    <source>
        <strain evidence="13 15">1855</strain>
    </source>
</reference>
<dbReference type="PANTHER" id="PTHR33909">
    <property type="entry name" value="SEC TRANSLOCON ACCESSORY COMPLEX SUBUNIT YAJC"/>
    <property type="match status" value="1"/>
</dbReference>
<protein>
    <submittedName>
        <fullName evidence="12">Preprotein translocase subunit YajC</fullName>
    </submittedName>
</protein>
<accession>A0A5N1ID93</accession>
<evidence type="ECO:0000256" key="11">
    <source>
        <dbReference type="SAM" id="Phobius"/>
    </source>
</evidence>
<evidence type="ECO:0000256" key="7">
    <source>
        <dbReference type="ARBA" id="ARBA00022989"/>
    </source>
</evidence>
<keyword evidence="8" id="KW-0811">Translocation</keyword>